<evidence type="ECO:0000256" key="8">
    <source>
        <dbReference type="ARBA" id="ARBA00023011"/>
    </source>
</evidence>
<evidence type="ECO:0000256" key="5">
    <source>
        <dbReference type="ARBA" id="ARBA00022824"/>
    </source>
</evidence>
<keyword evidence="9" id="KW-0443">Lipid metabolism</keyword>
<keyword evidence="10 13" id="KW-0472">Membrane</keyword>
<comment type="subcellular location">
    <subcellularLocation>
        <location evidence="1">Endoplasmic reticulum membrane</location>
        <topology evidence="1">Multi-pass membrane protein</topology>
    </subcellularLocation>
</comment>
<evidence type="ECO:0000256" key="2">
    <source>
        <dbReference type="ARBA" id="ARBA00005377"/>
    </source>
</evidence>
<gene>
    <name evidence="14" type="ORF">PsYK624_127950</name>
</gene>
<evidence type="ECO:0000256" key="7">
    <source>
        <dbReference type="ARBA" id="ARBA00022989"/>
    </source>
</evidence>
<keyword evidence="15" id="KW-1185">Reference proteome</keyword>
<sequence length="141" mass="15809">MADLFADSLRAYIPPGDGLLPKWILFVSVTALFNTVQNFVTTKLSRRLYSGAPVVTALQARTFGAWTLMSAVVRAYAAYHIHDKAIYDMTLLSFLIAFGHFASEILIYRTAKVSAPALSPVFVSTLSLYWMISHYDYYVRA</sequence>
<organism evidence="14 15">
    <name type="scientific">Phanerochaete sordida</name>
    <dbReference type="NCBI Taxonomy" id="48140"/>
    <lineage>
        <taxon>Eukaryota</taxon>
        <taxon>Fungi</taxon>
        <taxon>Dikarya</taxon>
        <taxon>Basidiomycota</taxon>
        <taxon>Agaricomycotina</taxon>
        <taxon>Agaricomycetes</taxon>
        <taxon>Polyporales</taxon>
        <taxon>Phanerochaetaceae</taxon>
        <taxon>Phanerochaete</taxon>
    </lineage>
</organism>
<keyword evidence="6" id="KW-0752">Steroid biosynthesis</keyword>
<dbReference type="InterPro" id="IPR005352">
    <property type="entry name" value="Erg28"/>
</dbReference>
<evidence type="ECO:0000256" key="11">
    <source>
        <dbReference type="ARBA" id="ARBA00023166"/>
    </source>
</evidence>
<evidence type="ECO:0000313" key="14">
    <source>
        <dbReference type="EMBL" id="GJE96596.1"/>
    </source>
</evidence>
<dbReference type="OrthoDB" id="6485510at2759"/>
<accession>A0A9P3LIJ8</accession>
<dbReference type="Pfam" id="PF03694">
    <property type="entry name" value="Erg28"/>
    <property type="match status" value="1"/>
</dbReference>
<feature type="transmembrane region" description="Helical" evidence="13">
    <location>
        <begin position="85"/>
        <end position="108"/>
    </location>
</feature>
<evidence type="ECO:0000256" key="10">
    <source>
        <dbReference type="ARBA" id="ARBA00023136"/>
    </source>
</evidence>
<keyword evidence="3" id="KW-0444">Lipid biosynthesis</keyword>
<dbReference type="PANTHER" id="PTHR15451">
    <property type="entry name" value="ERGOSTEROL BIOSYNTHETIC PROTEIN 28-RELATED"/>
    <property type="match status" value="1"/>
</dbReference>
<evidence type="ECO:0000256" key="4">
    <source>
        <dbReference type="ARBA" id="ARBA00022692"/>
    </source>
</evidence>
<protein>
    <submittedName>
        <fullName evidence="14">Erg28 domain-containing protein</fullName>
    </submittedName>
</protein>
<dbReference type="GO" id="GO:0016126">
    <property type="term" value="P:sterol biosynthetic process"/>
    <property type="evidence" value="ECO:0007669"/>
    <property type="project" value="UniProtKB-KW"/>
</dbReference>
<comment type="caution">
    <text evidence="14">The sequence shown here is derived from an EMBL/GenBank/DDBJ whole genome shotgun (WGS) entry which is preliminary data.</text>
</comment>
<keyword evidence="4 13" id="KW-0812">Transmembrane</keyword>
<dbReference type="GO" id="GO:0005789">
    <property type="term" value="C:endoplasmic reticulum membrane"/>
    <property type="evidence" value="ECO:0007669"/>
    <property type="project" value="UniProtKB-SubCell"/>
</dbReference>
<dbReference type="GO" id="GO:0030674">
    <property type="term" value="F:protein-macromolecule adaptor activity"/>
    <property type="evidence" value="ECO:0007669"/>
    <property type="project" value="TreeGrafter"/>
</dbReference>
<proteinExistence type="inferred from homology"/>
<evidence type="ECO:0000256" key="3">
    <source>
        <dbReference type="ARBA" id="ARBA00022516"/>
    </source>
</evidence>
<comment type="similarity">
    <text evidence="2">Belongs to the ERG28 family.</text>
</comment>
<evidence type="ECO:0000256" key="1">
    <source>
        <dbReference type="ARBA" id="ARBA00004477"/>
    </source>
</evidence>
<reference evidence="14 15" key="1">
    <citation type="submission" date="2021-08" db="EMBL/GenBank/DDBJ databases">
        <title>Draft Genome Sequence of Phanerochaete sordida strain YK-624.</title>
        <authorList>
            <person name="Mori T."/>
            <person name="Dohra H."/>
            <person name="Suzuki T."/>
            <person name="Kawagishi H."/>
            <person name="Hirai H."/>
        </authorList>
    </citation>
    <scope>NUCLEOTIDE SEQUENCE [LARGE SCALE GENOMIC DNA]</scope>
    <source>
        <strain evidence="14 15">YK-624</strain>
    </source>
</reference>
<name>A0A9P3LIJ8_9APHY</name>
<keyword evidence="5" id="KW-0256">Endoplasmic reticulum</keyword>
<feature type="transmembrane region" description="Helical" evidence="13">
    <location>
        <begin position="20"/>
        <end position="40"/>
    </location>
</feature>
<evidence type="ECO:0000256" key="13">
    <source>
        <dbReference type="SAM" id="Phobius"/>
    </source>
</evidence>
<keyword evidence="11" id="KW-1207">Sterol metabolism</keyword>
<evidence type="ECO:0000256" key="6">
    <source>
        <dbReference type="ARBA" id="ARBA00022955"/>
    </source>
</evidence>
<evidence type="ECO:0000313" key="15">
    <source>
        <dbReference type="Proteomes" id="UP000703269"/>
    </source>
</evidence>
<dbReference type="PANTHER" id="PTHR15451:SF19">
    <property type="entry name" value="ERGOSTEROL BIOSYNTHETIC PROTEIN 28 HOMOLOG"/>
    <property type="match status" value="1"/>
</dbReference>
<evidence type="ECO:0000256" key="9">
    <source>
        <dbReference type="ARBA" id="ARBA00023098"/>
    </source>
</evidence>
<keyword evidence="12" id="KW-0753">Steroid metabolism</keyword>
<keyword evidence="8" id="KW-0756">Sterol biosynthesis</keyword>
<feature type="transmembrane region" description="Helical" evidence="13">
    <location>
        <begin position="115"/>
        <end position="132"/>
    </location>
</feature>
<evidence type="ECO:0000256" key="12">
    <source>
        <dbReference type="ARBA" id="ARBA00023221"/>
    </source>
</evidence>
<dbReference type="Proteomes" id="UP000703269">
    <property type="component" value="Unassembled WGS sequence"/>
</dbReference>
<keyword evidence="7 13" id="KW-1133">Transmembrane helix</keyword>
<dbReference type="EMBL" id="BPQB01000061">
    <property type="protein sequence ID" value="GJE96596.1"/>
    <property type="molecule type" value="Genomic_DNA"/>
</dbReference>
<dbReference type="AlphaFoldDB" id="A0A9P3LIJ8"/>